<dbReference type="EMBL" id="CAJQZP010001558">
    <property type="protein sequence ID" value="CAG5054044.1"/>
    <property type="molecule type" value="Genomic_DNA"/>
</dbReference>
<comment type="caution">
    <text evidence="1">The sequence shown here is derived from an EMBL/GenBank/DDBJ whole genome shotgun (WGS) entry which is preliminary data.</text>
</comment>
<gene>
    <name evidence="1" type="ORF">PAPOLLO_LOCUS25837</name>
</gene>
<protein>
    <submittedName>
        <fullName evidence="1">(apollo) hypothetical protein</fullName>
    </submittedName>
</protein>
<name>A0A8S3Y871_PARAO</name>
<evidence type="ECO:0000313" key="1">
    <source>
        <dbReference type="EMBL" id="CAG5054044.1"/>
    </source>
</evidence>
<reference evidence="1" key="1">
    <citation type="submission" date="2021-04" db="EMBL/GenBank/DDBJ databases">
        <authorList>
            <person name="Tunstrom K."/>
        </authorList>
    </citation>
    <scope>NUCLEOTIDE SEQUENCE</scope>
</reference>
<dbReference type="AlphaFoldDB" id="A0A8S3Y871"/>
<sequence>MGSFLKGHDEIENRSHFEERKRLKIFPLFKRRKPMVRTYKRKTERGKISKEVYEKAAAFSEEDISKEDKTKHRKKQNSHNLIFGNVCRYVTYNITLVESVKIPEGGLICFACWVHTRRTIQQQGIIAAPAVMNMNACVWCRRSLAQTRSHSIPEGPERTIITQTIYPREIPPGGLVCYACWVAARRNVEHATRVEDNRQGPSNLHQDSMCAWCRMSLHRRRTHVASGPVRDEVAARIYPNELPEHALLCSNCWTRAHENIEMEQEVVQFDIQPPSASITLDGFTHTTQTSTHCFVPACNNVERNRVPEYLRRIILKSEKIFVTENARVCNEHKCLYNWEFLDQHQFSNTFTKNEIESMLKLSIQDNEINQLDFNNMSSIDEGLFKFWTGITKDNFINILNVISPALTCKNQKIALGIYLVKARTGDSHERIASLFHLTKSSITRLLRVAKEALLRVVSCLLRVTCASKEALPYAIKTIKSRVNNFRNNAK</sequence>
<proteinExistence type="predicted"/>
<organism evidence="1 2">
    <name type="scientific">Parnassius apollo</name>
    <name type="common">Apollo butterfly</name>
    <name type="synonym">Papilio apollo</name>
    <dbReference type="NCBI Taxonomy" id="110799"/>
    <lineage>
        <taxon>Eukaryota</taxon>
        <taxon>Metazoa</taxon>
        <taxon>Ecdysozoa</taxon>
        <taxon>Arthropoda</taxon>
        <taxon>Hexapoda</taxon>
        <taxon>Insecta</taxon>
        <taxon>Pterygota</taxon>
        <taxon>Neoptera</taxon>
        <taxon>Endopterygota</taxon>
        <taxon>Lepidoptera</taxon>
        <taxon>Glossata</taxon>
        <taxon>Ditrysia</taxon>
        <taxon>Papilionoidea</taxon>
        <taxon>Papilionidae</taxon>
        <taxon>Parnassiinae</taxon>
        <taxon>Parnassini</taxon>
        <taxon>Parnassius</taxon>
        <taxon>Parnassius</taxon>
    </lineage>
</organism>
<evidence type="ECO:0000313" key="2">
    <source>
        <dbReference type="Proteomes" id="UP000691718"/>
    </source>
</evidence>
<dbReference type="OrthoDB" id="6928011at2759"/>
<keyword evidence="2" id="KW-1185">Reference proteome</keyword>
<dbReference type="Proteomes" id="UP000691718">
    <property type="component" value="Unassembled WGS sequence"/>
</dbReference>
<accession>A0A8S3Y871</accession>